<dbReference type="Proteomes" id="UP000290288">
    <property type="component" value="Unassembled WGS sequence"/>
</dbReference>
<dbReference type="Gene3D" id="1.10.730.10">
    <property type="entry name" value="Isoleucyl-tRNA Synthetase, Domain 1"/>
    <property type="match status" value="1"/>
</dbReference>
<keyword evidence="4" id="KW-0067">ATP-binding</keyword>
<dbReference type="InterPro" id="IPR013155">
    <property type="entry name" value="M/V/L/I-tRNA-synth_anticd-bd"/>
</dbReference>
<keyword evidence="6" id="KW-0030">Aminoacyl-tRNA synthetase</keyword>
<gene>
    <name evidence="10" type="ORF">EST38_g5264</name>
</gene>
<keyword evidence="5" id="KW-0648">Protein biosynthesis</keyword>
<comment type="caution">
    <text evidence="10">The sequence shown here is derived from an EMBL/GenBank/DDBJ whole genome shotgun (WGS) entry which is preliminary data.</text>
</comment>
<dbReference type="OrthoDB" id="3014265at2759"/>
<sequence length="384" mass="43887">MTDEVREYIFCNGPWPDPAPLPKEKADALKHEYEYFYPFDIPSSAKDLVPNHLTFALYNHAALLPGDKWRLRRRSRSLGRMRPVDAEDGLEDANFEEKTANANILRVHTHLGWCEDMVKDQANSRTGPRNYHDTVFKNEVNDLINITHSHYEATNYKDALKYGFYELQSARDWYREVTGDVGMHRDLVLYWIRTAALLITPIAPHFAEQVWCDILSEPKSIQHALWPTPFKPVDPTITAAGLYMRGTIKTIRDAETNLPRMLQKAAKGKKVNTDSAPFDLKKPNSVKIYVAKEFPEWQNTAVQTVKDAYDEKEDNVDDAKVRQLLVENGLINDKRVMPFIQAFKKRMAQYGAQTAFQRGERHPARVVALPQEVAEPCGCGGLVG</sequence>
<keyword evidence="11" id="KW-1185">Reference proteome</keyword>
<comment type="catalytic activity">
    <reaction evidence="7">
        <text>tRNA(Leu) + L-leucine + ATP = L-leucyl-tRNA(Leu) + AMP + diphosphate</text>
        <dbReference type="Rhea" id="RHEA:11688"/>
        <dbReference type="Rhea" id="RHEA-COMP:9613"/>
        <dbReference type="Rhea" id="RHEA-COMP:9622"/>
        <dbReference type="ChEBI" id="CHEBI:30616"/>
        <dbReference type="ChEBI" id="CHEBI:33019"/>
        <dbReference type="ChEBI" id="CHEBI:57427"/>
        <dbReference type="ChEBI" id="CHEBI:78442"/>
        <dbReference type="ChEBI" id="CHEBI:78494"/>
        <dbReference type="ChEBI" id="CHEBI:456215"/>
        <dbReference type="EC" id="6.1.1.4"/>
    </reaction>
</comment>
<evidence type="ECO:0000256" key="5">
    <source>
        <dbReference type="ARBA" id="ARBA00022917"/>
    </source>
</evidence>
<evidence type="ECO:0000256" key="4">
    <source>
        <dbReference type="ARBA" id="ARBA00022840"/>
    </source>
</evidence>
<dbReference type="GO" id="GO:0004823">
    <property type="term" value="F:leucine-tRNA ligase activity"/>
    <property type="evidence" value="ECO:0007669"/>
    <property type="project" value="UniProtKB-EC"/>
</dbReference>
<dbReference type="InterPro" id="IPR009080">
    <property type="entry name" value="tRNAsynth_Ia_anticodon-bd"/>
</dbReference>
<dbReference type="SUPFAM" id="SSF47323">
    <property type="entry name" value="Anticodon-binding domain of a subclass of class I aminoacyl-tRNA synthetases"/>
    <property type="match status" value="1"/>
</dbReference>
<protein>
    <submittedName>
        <fullName evidence="10">Uncharacterized protein</fullName>
    </submittedName>
</protein>
<comment type="similarity">
    <text evidence="1">Belongs to the class-I aminoacyl-tRNA synthetase family.</text>
</comment>
<dbReference type="EMBL" id="SDEE01000141">
    <property type="protein sequence ID" value="RXW20600.1"/>
    <property type="molecule type" value="Genomic_DNA"/>
</dbReference>
<dbReference type="AlphaFoldDB" id="A0A4Q2DKI8"/>
<evidence type="ECO:0000256" key="2">
    <source>
        <dbReference type="ARBA" id="ARBA00022598"/>
    </source>
</evidence>
<dbReference type="InterPro" id="IPR055416">
    <property type="entry name" value="RBD_LARS1"/>
</dbReference>
<evidence type="ECO:0000259" key="8">
    <source>
        <dbReference type="Pfam" id="PF08264"/>
    </source>
</evidence>
<evidence type="ECO:0000256" key="3">
    <source>
        <dbReference type="ARBA" id="ARBA00022741"/>
    </source>
</evidence>
<dbReference type="PANTHER" id="PTHR45794:SF1">
    <property type="entry name" value="LEUCINE--TRNA LIGASE, CYTOPLASMIC"/>
    <property type="match status" value="1"/>
</dbReference>
<reference evidence="10 11" key="1">
    <citation type="submission" date="2019-01" db="EMBL/GenBank/DDBJ databases">
        <title>Draft genome sequence of Psathyrella aberdarensis IHI B618.</title>
        <authorList>
            <person name="Buettner E."/>
            <person name="Kellner H."/>
        </authorList>
    </citation>
    <scope>NUCLEOTIDE SEQUENCE [LARGE SCALE GENOMIC DNA]</scope>
    <source>
        <strain evidence="10 11">IHI B618</strain>
    </source>
</reference>
<dbReference type="CDD" id="cd07959">
    <property type="entry name" value="Anticodon_Ia_Leu_AEc"/>
    <property type="match status" value="1"/>
</dbReference>
<evidence type="ECO:0000259" key="9">
    <source>
        <dbReference type="Pfam" id="PF24810"/>
    </source>
</evidence>
<name>A0A4Q2DKI8_9AGAR</name>
<dbReference type="PANTHER" id="PTHR45794">
    <property type="entry name" value="LEUCYL-TRNA SYNTHETASE"/>
    <property type="match status" value="1"/>
</dbReference>
<feature type="domain" description="Leucine--tRNA ligase RagD-binding" evidence="9">
    <location>
        <begin position="290"/>
        <end position="354"/>
    </location>
</feature>
<dbReference type="Pfam" id="PF24810">
    <property type="entry name" value="RBD_LARS1"/>
    <property type="match status" value="1"/>
</dbReference>
<dbReference type="GO" id="GO:0006429">
    <property type="term" value="P:leucyl-tRNA aminoacylation"/>
    <property type="evidence" value="ECO:0007669"/>
    <property type="project" value="InterPro"/>
</dbReference>
<evidence type="ECO:0000256" key="6">
    <source>
        <dbReference type="ARBA" id="ARBA00023146"/>
    </source>
</evidence>
<proteinExistence type="inferred from homology"/>
<dbReference type="STRING" id="2316362.A0A4Q2DKI8"/>
<keyword evidence="3" id="KW-0547">Nucleotide-binding</keyword>
<accession>A0A4Q2DKI8</accession>
<evidence type="ECO:0000313" key="10">
    <source>
        <dbReference type="EMBL" id="RXW20600.1"/>
    </source>
</evidence>
<evidence type="ECO:0000313" key="11">
    <source>
        <dbReference type="Proteomes" id="UP000290288"/>
    </source>
</evidence>
<dbReference type="Gene3D" id="3.40.50.620">
    <property type="entry name" value="HUPs"/>
    <property type="match status" value="1"/>
</dbReference>
<evidence type="ECO:0000256" key="1">
    <source>
        <dbReference type="ARBA" id="ARBA00005594"/>
    </source>
</evidence>
<dbReference type="Pfam" id="PF08264">
    <property type="entry name" value="Anticodon_1"/>
    <property type="match status" value="1"/>
</dbReference>
<organism evidence="10 11">
    <name type="scientific">Candolleomyces aberdarensis</name>
    <dbReference type="NCBI Taxonomy" id="2316362"/>
    <lineage>
        <taxon>Eukaryota</taxon>
        <taxon>Fungi</taxon>
        <taxon>Dikarya</taxon>
        <taxon>Basidiomycota</taxon>
        <taxon>Agaricomycotina</taxon>
        <taxon>Agaricomycetes</taxon>
        <taxon>Agaricomycetidae</taxon>
        <taxon>Agaricales</taxon>
        <taxon>Agaricineae</taxon>
        <taxon>Psathyrellaceae</taxon>
        <taxon>Candolleomyces</taxon>
    </lineage>
</organism>
<feature type="domain" description="Methionyl/Valyl/Leucyl/Isoleucyl-tRNA synthetase anticodon-binding" evidence="8">
    <location>
        <begin position="135"/>
        <end position="255"/>
    </location>
</feature>
<dbReference type="GO" id="GO:0005524">
    <property type="term" value="F:ATP binding"/>
    <property type="evidence" value="ECO:0007669"/>
    <property type="project" value="UniProtKB-KW"/>
</dbReference>
<evidence type="ECO:0000256" key="7">
    <source>
        <dbReference type="ARBA" id="ARBA00047469"/>
    </source>
</evidence>
<dbReference type="InterPro" id="IPR014729">
    <property type="entry name" value="Rossmann-like_a/b/a_fold"/>
</dbReference>
<dbReference type="InterPro" id="IPR004493">
    <property type="entry name" value="Leu-tRNA-synth_Ia_arc/euk"/>
</dbReference>
<keyword evidence="2" id="KW-0436">Ligase</keyword>